<organism evidence="4 5">
    <name type="scientific">Hermanssonia centrifuga</name>
    <dbReference type="NCBI Taxonomy" id="98765"/>
    <lineage>
        <taxon>Eukaryota</taxon>
        <taxon>Fungi</taxon>
        <taxon>Dikarya</taxon>
        <taxon>Basidiomycota</taxon>
        <taxon>Agaricomycotina</taxon>
        <taxon>Agaricomycetes</taxon>
        <taxon>Polyporales</taxon>
        <taxon>Meruliaceae</taxon>
        <taxon>Hermanssonia</taxon>
    </lineage>
</organism>
<gene>
    <name evidence="4" type="ORF">EW026_g6871</name>
</gene>
<accession>A0A4S4K9P5</accession>
<dbReference type="AlphaFoldDB" id="A0A4S4K9P5"/>
<dbReference type="InterPro" id="IPR011701">
    <property type="entry name" value="MFS"/>
</dbReference>
<dbReference type="Proteomes" id="UP000309038">
    <property type="component" value="Unassembled WGS sequence"/>
</dbReference>
<feature type="transmembrane region" description="Helical" evidence="2">
    <location>
        <begin position="245"/>
        <end position="264"/>
    </location>
</feature>
<evidence type="ECO:0000313" key="5">
    <source>
        <dbReference type="Proteomes" id="UP000309038"/>
    </source>
</evidence>
<feature type="transmembrane region" description="Helical" evidence="2">
    <location>
        <begin position="105"/>
        <end position="123"/>
    </location>
</feature>
<protein>
    <recommendedName>
        <fullName evidence="3">Major facilitator superfamily (MFS) profile domain-containing protein</fullName>
    </recommendedName>
</protein>
<feature type="transmembrane region" description="Helical" evidence="2">
    <location>
        <begin position="183"/>
        <end position="210"/>
    </location>
</feature>
<evidence type="ECO:0000313" key="4">
    <source>
        <dbReference type="EMBL" id="THG94645.1"/>
    </source>
</evidence>
<keyword evidence="2" id="KW-1133">Transmembrane helix</keyword>
<evidence type="ECO:0000256" key="2">
    <source>
        <dbReference type="SAM" id="Phobius"/>
    </source>
</evidence>
<dbReference type="GO" id="GO:0016020">
    <property type="term" value="C:membrane"/>
    <property type="evidence" value="ECO:0007669"/>
    <property type="project" value="UniProtKB-SubCell"/>
</dbReference>
<dbReference type="EMBL" id="SGPJ01000418">
    <property type="protein sequence ID" value="THG94645.1"/>
    <property type="molecule type" value="Genomic_DNA"/>
</dbReference>
<evidence type="ECO:0000259" key="3">
    <source>
        <dbReference type="PROSITE" id="PS50850"/>
    </source>
</evidence>
<proteinExistence type="predicted"/>
<evidence type="ECO:0000256" key="1">
    <source>
        <dbReference type="ARBA" id="ARBA00004141"/>
    </source>
</evidence>
<sequence length="319" mass="34697">MSVVANIYWCQPILIELSIAFNYDLSYRYAAGLLFIAPLGDIIRRRPLILLLTFISVSLTFGVAFTSNFIAFQVLSFFIGVVTCVPQILIPLAADLAPPEKRASAISIVLSGLLLGILLARVISGLIAEFVSWRVVYYVAIGLQALILGMLYLLLPDFPVRNTGITYFGILRSMAKFSVTEPLLIQACLVCMASMACFSNFWVTLTFLLGGTPYNYSTLVIGLFGLVGMFGVFMAPLIGRMVDHLVPWVATVFATLGLLVFQGIQTGAGGIHIAAVIIVCFGIDVFRQMQQVSLTTAVLGIDPKARSRLNAIVLISVRL</sequence>
<feature type="transmembrane region" description="Helical" evidence="2">
    <location>
        <begin position="71"/>
        <end position="93"/>
    </location>
</feature>
<feature type="transmembrane region" description="Helical" evidence="2">
    <location>
        <begin position="48"/>
        <end position="65"/>
    </location>
</feature>
<dbReference type="InterPro" id="IPR036259">
    <property type="entry name" value="MFS_trans_sf"/>
</dbReference>
<dbReference type="PANTHER" id="PTHR42910">
    <property type="entry name" value="TRANSPORTER SCO4007-RELATED"/>
    <property type="match status" value="1"/>
</dbReference>
<comment type="caution">
    <text evidence="4">The sequence shown here is derived from an EMBL/GenBank/DDBJ whole genome shotgun (WGS) entry which is preliminary data.</text>
</comment>
<reference evidence="4 5" key="1">
    <citation type="submission" date="2019-02" db="EMBL/GenBank/DDBJ databases">
        <title>Genome sequencing of the rare red list fungi Phlebia centrifuga.</title>
        <authorList>
            <person name="Buettner E."/>
            <person name="Kellner H."/>
        </authorList>
    </citation>
    <scope>NUCLEOTIDE SEQUENCE [LARGE SCALE GENOMIC DNA]</scope>
    <source>
        <strain evidence="4 5">DSM 108282</strain>
    </source>
</reference>
<dbReference type="PROSITE" id="PS50850">
    <property type="entry name" value="MFS"/>
    <property type="match status" value="1"/>
</dbReference>
<name>A0A4S4K9P5_9APHY</name>
<comment type="subcellular location">
    <subcellularLocation>
        <location evidence="1">Membrane</location>
        <topology evidence="1">Multi-pass membrane protein</topology>
    </subcellularLocation>
</comment>
<dbReference type="PANTHER" id="PTHR42910:SF1">
    <property type="entry name" value="MAJOR FACILITATOR SUPERFAMILY (MFS) PROFILE DOMAIN-CONTAINING PROTEIN"/>
    <property type="match status" value="1"/>
</dbReference>
<feature type="transmembrane region" description="Helical" evidence="2">
    <location>
        <begin position="270"/>
        <end position="286"/>
    </location>
</feature>
<feature type="domain" description="Major facilitator superfamily (MFS) profile" evidence="3">
    <location>
        <begin position="1"/>
        <end position="319"/>
    </location>
</feature>
<keyword evidence="5" id="KW-1185">Reference proteome</keyword>
<dbReference type="Pfam" id="PF07690">
    <property type="entry name" value="MFS_1"/>
    <property type="match status" value="1"/>
</dbReference>
<dbReference type="SUPFAM" id="SSF103473">
    <property type="entry name" value="MFS general substrate transporter"/>
    <property type="match status" value="1"/>
</dbReference>
<dbReference type="GO" id="GO:0022857">
    <property type="term" value="F:transmembrane transporter activity"/>
    <property type="evidence" value="ECO:0007669"/>
    <property type="project" value="InterPro"/>
</dbReference>
<dbReference type="Gene3D" id="1.20.1250.20">
    <property type="entry name" value="MFS general substrate transporter like domains"/>
    <property type="match status" value="1"/>
</dbReference>
<keyword evidence="2" id="KW-0812">Transmembrane</keyword>
<keyword evidence="2" id="KW-0472">Membrane</keyword>
<feature type="transmembrane region" description="Helical" evidence="2">
    <location>
        <begin position="135"/>
        <end position="155"/>
    </location>
</feature>
<feature type="transmembrane region" description="Helical" evidence="2">
    <location>
        <begin position="216"/>
        <end position="238"/>
    </location>
</feature>
<dbReference type="InterPro" id="IPR020846">
    <property type="entry name" value="MFS_dom"/>
</dbReference>